<comment type="caution">
    <text evidence="2">The sequence shown here is derived from an EMBL/GenBank/DDBJ whole genome shotgun (WGS) entry which is preliminary data.</text>
</comment>
<dbReference type="eggNOG" id="ENOG502SZ03">
    <property type="taxonomic scope" value="Eukaryota"/>
</dbReference>
<name>G7DV40_MIXOS</name>
<sequence length="381" mass="42472">MFLPGGMAAMQPREDYPVREMFQRPTGLRATRIRSYADLYAASDTSGSDGESPAPPSRRRNTLGASTSRTRNNNISPTDESPGVTDRRAFEAEILEHINRSRNRTRERHLVTRQDHLAIVDILQSKARGRSDSLAKTDDPKFAQRAQQGYYLRQTEHGDELMERKTLLPVAVREDIYDHILLAHREVGHGGRDKTARSVRNKYAMVPKELVRIFVELCPTCNHHRRPGHIISGPVASHRTPPTKRPRSESSRTSSTQAATLRRLSLAESSSAGTTTSSVTRLESLPQQPAEYESSTSSSPSPERDHVSLSAQYGQAFTAYVPCQQRANAPWASSQWAFDPFANQHAASLPTMLDHTPDLTQYAESLAEHEAFDLANVPLPI</sequence>
<evidence type="ECO:0000313" key="3">
    <source>
        <dbReference type="Proteomes" id="UP000009131"/>
    </source>
</evidence>
<gene>
    <name evidence="2" type="primary">Mo01102</name>
    <name evidence="2" type="ORF">E5Q_01102</name>
</gene>
<feature type="region of interest" description="Disordered" evidence="1">
    <location>
        <begin position="225"/>
        <end position="308"/>
    </location>
</feature>
<keyword evidence="3" id="KW-1185">Reference proteome</keyword>
<dbReference type="InParanoid" id="G7DV40"/>
<protein>
    <recommendedName>
        <fullName evidence="4">Integrase zinc-binding domain-containing protein</fullName>
    </recommendedName>
</protein>
<evidence type="ECO:0000313" key="2">
    <source>
        <dbReference type="EMBL" id="GAA94450.1"/>
    </source>
</evidence>
<dbReference type="AlphaFoldDB" id="G7DV40"/>
<dbReference type="EMBL" id="BABT02000035">
    <property type="protein sequence ID" value="GAA94450.1"/>
    <property type="molecule type" value="Genomic_DNA"/>
</dbReference>
<feature type="compositionally biased region" description="Polar residues" evidence="1">
    <location>
        <begin position="63"/>
        <end position="79"/>
    </location>
</feature>
<dbReference type="HOGENOM" id="CLU_725795_0_0_1"/>
<evidence type="ECO:0008006" key="4">
    <source>
        <dbReference type="Google" id="ProtNLM"/>
    </source>
</evidence>
<reference evidence="2 3" key="2">
    <citation type="journal article" date="2012" name="Open Biol.">
        <title>Characteristics of nucleosomes and linker DNA regions on the genome of the basidiomycete Mixia osmundae revealed by mono- and dinucleosome mapping.</title>
        <authorList>
            <person name="Nishida H."/>
            <person name="Kondo S."/>
            <person name="Matsumoto T."/>
            <person name="Suzuki Y."/>
            <person name="Yoshikawa H."/>
            <person name="Taylor T.D."/>
            <person name="Sugiyama J."/>
        </authorList>
    </citation>
    <scope>NUCLEOTIDE SEQUENCE [LARGE SCALE GENOMIC DNA]</scope>
    <source>
        <strain evidence="3">CBS 9802 / IAM 14324 / JCM 22182 / KY 12970</strain>
    </source>
</reference>
<feature type="region of interest" description="Disordered" evidence="1">
    <location>
        <begin position="42"/>
        <end position="87"/>
    </location>
</feature>
<dbReference type="Proteomes" id="UP000009131">
    <property type="component" value="Unassembled WGS sequence"/>
</dbReference>
<reference evidence="2 3" key="1">
    <citation type="journal article" date="2011" name="J. Gen. Appl. Microbiol.">
        <title>Draft genome sequencing of the enigmatic basidiomycete Mixia osmundae.</title>
        <authorList>
            <person name="Nishida H."/>
            <person name="Nagatsuka Y."/>
            <person name="Sugiyama J."/>
        </authorList>
    </citation>
    <scope>NUCLEOTIDE SEQUENCE [LARGE SCALE GENOMIC DNA]</scope>
    <source>
        <strain evidence="3">CBS 9802 / IAM 14324 / JCM 22182 / KY 12970</strain>
    </source>
</reference>
<accession>G7DV40</accession>
<dbReference type="STRING" id="764103.G7DV40"/>
<proteinExistence type="predicted"/>
<dbReference type="RefSeq" id="XP_014564901.1">
    <property type="nucleotide sequence ID" value="XM_014709415.1"/>
</dbReference>
<feature type="compositionally biased region" description="Low complexity" evidence="1">
    <location>
        <begin position="251"/>
        <end position="280"/>
    </location>
</feature>
<dbReference type="OrthoDB" id="2499658at2759"/>
<evidence type="ECO:0000256" key="1">
    <source>
        <dbReference type="SAM" id="MobiDB-lite"/>
    </source>
</evidence>
<organism evidence="2 3">
    <name type="scientific">Mixia osmundae (strain CBS 9802 / IAM 14324 / JCM 22182 / KY 12970)</name>
    <dbReference type="NCBI Taxonomy" id="764103"/>
    <lineage>
        <taxon>Eukaryota</taxon>
        <taxon>Fungi</taxon>
        <taxon>Dikarya</taxon>
        <taxon>Basidiomycota</taxon>
        <taxon>Pucciniomycotina</taxon>
        <taxon>Mixiomycetes</taxon>
        <taxon>Mixiales</taxon>
        <taxon>Mixiaceae</taxon>
        <taxon>Mixia</taxon>
    </lineage>
</organism>